<dbReference type="PANTHER" id="PTHR22602:SF0">
    <property type="entry name" value="TRANSFERASE CAF17, MITOCHONDRIAL-RELATED"/>
    <property type="match status" value="1"/>
</dbReference>
<dbReference type="Pfam" id="PF01571">
    <property type="entry name" value="GCV_T"/>
    <property type="match status" value="1"/>
</dbReference>
<dbReference type="InterPro" id="IPR027266">
    <property type="entry name" value="TrmE/GcvT-like"/>
</dbReference>
<evidence type="ECO:0000259" key="2">
    <source>
        <dbReference type="Pfam" id="PF01571"/>
    </source>
</evidence>
<reference evidence="3 4" key="1">
    <citation type="submission" date="2018-07" db="EMBL/GenBank/DDBJ databases">
        <title>Marsedoiliclastica nanhaica gen. nov. sp. nov., a novel marine hydrocarbonoclastic bacterium isolated from an in-situ enriched hydrocarbon-degrading consortium in deep-sea sediment.</title>
        <authorList>
            <person name="Dong C."/>
            <person name="Ma T."/>
            <person name="Liu R."/>
            <person name="Shao Z."/>
        </authorList>
    </citation>
    <scope>NUCLEOTIDE SEQUENCE [LARGE SCALE GENOMIC DNA]</scope>
    <source>
        <strain evidence="4">soil36-7</strain>
    </source>
</reference>
<dbReference type="InterPro" id="IPR045179">
    <property type="entry name" value="YgfZ/GcvT"/>
</dbReference>
<name>A0A4P7XF51_9ALTE</name>
<dbReference type="RefSeq" id="WP_136547394.1">
    <property type="nucleotide sequence ID" value="NZ_CP031093.1"/>
</dbReference>
<dbReference type="NCBIfam" id="TIGR03317">
    <property type="entry name" value="ygfZ_signature"/>
    <property type="match status" value="1"/>
</dbReference>
<dbReference type="PANTHER" id="PTHR22602">
    <property type="entry name" value="TRANSFERASE CAF17, MITOCHONDRIAL-RELATED"/>
    <property type="match status" value="1"/>
</dbReference>
<evidence type="ECO:0000313" key="3">
    <source>
        <dbReference type="EMBL" id="QCF25285.1"/>
    </source>
</evidence>
<gene>
    <name evidence="3" type="ORF">soil367_04695</name>
</gene>
<dbReference type="OrthoDB" id="9796287at2"/>
<proteinExistence type="predicted"/>
<protein>
    <submittedName>
        <fullName evidence="3">Folate-binding protein</fullName>
    </submittedName>
</protein>
<evidence type="ECO:0000256" key="1">
    <source>
        <dbReference type="ARBA" id="ARBA00022946"/>
    </source>
</evidence>
<dbReference type="Gene3D" id="3.30.1360.120">
    <property type="entry name" value="Probable tRNA modification gtpase trme, domain 1"/>
    <property type="match status" value="1"/>
</dbReference>
<evidence type="ECO:0000313" key="4">
    <source>
        <dbReference type="Proteomes" id="UP000298049"/>
    </source>
</evidence>
<keyword evidence="4" id="KW-1185">Reference proteome</keyword>
<dbReference type="AlphaFoldDB" id="A0A4P7XF51"/>
<keyword evidence="1" id="KW-0809">Transit peptide</keyword>
<organism evidence="3 4">
    <name type="scientific">Hydrocarboniclastica marina</name>
    <dbReference type="NCBI Taxonomy" id="2259620"/>
    <lineage>
        <taxon>Bacteria</taxon>
        <taxon>Pseudomonadati</taxon>
        <taxon>Pseudomonadota</taxon>
        <taxon>Gammaproteobacteria</taxon>
        <taxon>Alteromonadales</taxon>
        <taxon>Alteromonadaceae</taxon>
        <taxon>Hydrocarboniclastica</taxon>
    </lineage>
</organism>
<dbReference type="KEGG" id="hmi:soil367_04695"/>
<sequence>MVSLRDSNDTMLAGLGFSSGPEAIARPIATDFIAHWQRQTLLRLSGPDARKFLQGQLTCQLDELTEQQAIYGAACTPKGKAIANFRLLQLDSGDILLRVSADLADQVLKHFQKYLAFFKARLEPADGWVVLGIRGTQAHHALEIPEGDRLGAIAVWNRSRVIAAQVDADGCARSELWLNGNDLATLEACLATAEEEGFQAPQDAWLATEIRAGLTTIDTALSERLVPQYFNWHCVDGISFKKGCYTGQEIIARLRYLGQLKKSTYRVTLPRGGAAQLSAINTDEGRPAGEVTNLMTYADGSQEGLAVINHQAARARLYVDGKQEYPVEIVPLPYKVVEQEAGTEPADHN</sequence>
<dbReference type="SUPFAM" id="SSF103025">
    <property type="entry name" value="Folate-binding domain"/>
    <property type="match status" value="1"/>
</dbReference>
<feature type="domain" description="GCVT N-terminal" evidence="2">
    <location>
        <begin position="43"/>
        <end position="143"/>
    </location>
</feature>
<dbReference type="InterPro" id="IPR017703">
    <property type="entry name" value="YgfZ/GCV_T_CS"/>
</dbReference>
<accession>A0A4P7XF51</accession>
<dbReference type="InterPro" id="IPR006222">
    <property type="entry name" value="GCVT_N"/>
</dbReference>
<dbReference type="EMBL" id="CP031093">
    <property type="protein sequence ID" value="QCF25285.1"/>
    <property type="molecule type" value="Genomic_DNA"/>
</dbReference>
<dbReference type="GO" id="GO:0016226">
    <property type="term" value="P:iron-sulfur cluster assembly"/>
    <property type="evidence" value="ECO:0007669"/>
    <property type="project" value="TreeGrafter"/>
</dbReference>
<dbReference type="Proteomes" id="UP000298049">
    <property type="component" value="Chromosome"/>
</dbReference>